<dbReference type="PANTHER" id="PTHR31147:SF33">
    <property type="entry name" value="N-HYDROXYCINNAMOYL_BENZOYLTRANSFERASE, PUTATIVE-RELATED"/>
    <property type="match status" value="1"/>
</dbReference>
<sequence>MITHSKHHHSSDNHMPASVQVRKADVVTPSEPTPTHVLRLSALDSQLFLRFPVEYLLVYKAPAHGLDRATTTARVKAALSRALVPYYPLAGRVRAVADGPGLEVVCSAQGAIFVEAFSDCTASEFERAPRHCNQWRKLLSSHVDEVLKGAPPLVVQLTWLSDGAATLGVGFSHCLCDGIGSGEFLNSFAELASRAKSTTGANEFKPTPVWARHLMDPSPFRILPCTVNSALSHPEFKKVPDLCGFSSRFSQERLTPTSVTFDRKCLNELKRLAMRAGRLSESSYTAFEVLAAHVWRSWAKSLNLASKQVVKLLFSVNIRNRVKPSLPSGYYGNAFVLGCAEVCVKDLIEKGLSHATELVKRAKERVDDGYVRDVVETVSTSRACPDPVGVLIMSQWSRLGLERVDFGMGRPVEVGPVCCDKYCILLPVHNQRDAVKVNLAVPTNSVDQYVHLLRIGARMPEE</sequence>
<dbReference type="GeneID" id="113730332"/>
<protein>
    <submittedName>
        <fullName evidence="3">Alcohol acyltransferase 9-like</fullName>
    </submittedName>
</protein>
<dbReference type="RefSeq" id="XP_027110764.1">
    <property type="nucleotide sequence ID" value="XM_027254963.2"/>
</dbReference>
<evidence type="ECO:0000256" key="1">
    <source>
        <dbReference type="ARBA" id="ARBA00009861"/>
    </source>
</evidence>
<reference evidence="3" key="2">
    <citation type="submission" date="2025-08" db="UniProtKB">
        <authorList>
            <consortium name="RefSeq"/>
        </authorList>
    </citation>
    <scope>IDENTIFICATION</scope>
    <source>
        <tissue evidence="3">Leaves</tissue>
    </source>
</reference>
<accession>A0A6P6W611</accession>
<dbReference type="Proteomes" id="UP001652660">
    <property type="component" value="Chromosome 2c"/>
</dbReference>
<reference evidence="2" key="1">
    <citation type="journal article" date="2025" name="Foods">
        <title>Unveiling the Microbial Signatures of Arabica Coffee Cherries: Insights into Ripeness Specific Diversity, Functional Traits, and Implications for Quality and Safety.</title>
        <authorList>
            <consortium name="RefSeq"/>
            <person name="Tenea G.N."/>
            <person name="Cifuentes V."/>
            <person name="Reyes P."/>
            <person name="Cevallos-Vallejos M."/>
        </authorList>
    </citation>
    <scope>NUCLEOTIDE SEQUENCE [LARGE SCALE GENOMIC DNA]</scope>
</reference>
<gene>
    <name evidence="3" type="primary">LOC113730332</name>
</gene>
<organism evidence="2 3">
    <name type="scientific">Coffea arabica</name>
    <name type="common">Arabian coffee</name>
    <dbReference type="NCBI Taxonomy" id="13443"/>
    <lineage>
        <taxon>Eukaryota</taxon>
        <taxon>Viridiplantae</taxon>
        <taxon>Streptophyta</taxon>
        <taxon>Embryophyta</taxon>
        <taxon>Tracheophyta</taxon>
        <taxon>Spermatophyta</taxon>
        <taxon>Magnoliopsida</taxon>
        <taxon>eudicotyledons</taxon>
        <taxon>Gunneridae</taxon>
        <taxon>Pentapetalae</taxon>
        <taxon>asterids</taxon>
        <taxon>lamiids</taxon>
        <taxon>Gentianales</taxon>
        <taxon>Rubiaceae</taxon>
        <taxon>Ixoroideae</taxon>
        <taxon>Gardenieae complex</taxon>
        <taxon>Bertiereae - Coffeeae clade</taxon>
        <taxon>Coffeeae</taxon>
        <taxon>Coffea</taxon>
    </lineage>
</organism>
<evidence type="ECO:0000313" key="2">
    <source>
        <dbReference type="Proteomes" id="UP001652660"/>
    </source>
</evidence>
<proteinExistence type="inferred from homology"/>
<dbReference type="PANTHER" id="PTHR31147">
    <property type="entry name" value="ACYL TRANSFERASE 4"/>
    <property type="match status" value="1"/>
</dbReference>
<dbReference type="Gene3D" id="3.30.559.10">
    <property type="entry name" value="Chloramphenicol acetyltransferase-like domain"/>
    <property type="match status" value="2"/>
</dbReference>
<dbReference type="InterPro" id="IPR050898">
    <property type="entry name" value="Plant_acyltransferase"/>
</dbReference>
<name>A0A6P6W611_COFAR</name>
<comment type="similarity">
    <text evidence="1">Belongs to the plant acyltransferase family.</text>
</comment>
<keyword evidence="2" id="KW-1185">Reference proteome</keyword>
<dbReference type="InterPro" id="IPR023213">
    <property type="entry name" value="CAT-like_dom_sf"/>
</dbReference>
<dbReference type="OrthoDB" id="1862401at2759"/>
<evidence type="ECO:0000313" key="3">
    <source>
        <dbReference type="RefSeq" id="XP_027110764.1"/>
    </source>
</evidence>
<dbReference type="Pfam" id="PF02458">
    <property type="entry name" value="Transferase"/>
    <property type="match status" value="1"/>
</dbReference>
<dbReference type="AlphaFoldDB" id="A0A6P6W611"/>